<dbReference type="InterPro" id="IPR000160">
    <property type="entry name" value="GGDEF_dom"/>
</dbReference>
<dbReference type="SMART" id="SM00267">
    <property type="entry name" value="GGDEF"/>
    <property type="match status" value="1"/>
</dbReference>
<keyword evidence="5 6" id="KW-0472">Membrane</keyword>
<dbReference type="OrthoDB" id="567977at2"/>
<dbReference type="STRING" id="338969.Rfer_1897"/>
<evidence type="ECO:0000256" key="3">
    <source>
        <dbReference type="ARBA" id="ARBA00022692"/>
    </source>
</evidence>
<dbReference type="PROSITE" id="PS50283">
    <property type="entry name" value="NA_SOLUT_SYMP_3"/>
    <property type="match status" value="1"/>
</dbReference>
<dbReference type="PANTHER" id="PTHR33121">
    <property type="entry name" value="CYCLIC DI-GMP PHOSPHODIESTERASE PDEF"/>
    <property type="match status" value="1"/>
</dbReference>
<feature type="domain" description="GGDEF" evidence="8">
    <location>
        <begin position="687"/>
        <end position="820"/>
    </location>
</feature>
<dbReference type="Gene3D" id="3.20.20.450">
    <property type="entry name" value="EAL domain"/>
    <property type="match status" value="1"/>
</dbReference>
<keyword evidence="3 6" id="KW-0812">Transmembrane</keyword>
<protein>
    <submittedName>
        <fullName evidence="9">Diguanylate cyclase/phosphodiesterase</fullName>
    </submittedName>
</protein>
<feature type="transmembrane region" description="Helical" evidence="6">
    <location>
        <begin position="317"/>
        <end position="343"/>
    </location>
</feature>
<dbReference type="InterPro" id="IPR043128">
    <property type="entry name" value="Rev_trsase/Diguanyl_cyclase"/>
</dbReference>
<dbReference type="PANTHER" id="PTHR33121:SF70">
    <property type="entry name" value="SIGNALING PROTEIN YKOW"/>
    <property type="match status" value="1"/>
</dbReference>
<dbReference type="HOGENOM" id="CLU_009913_0_0_4"/>
<evidence type="ECO:0000313" key="9">
    <source>
        <dbReference type="EMBL" id="ABD69623.1"/>
    </source>
</evidence>
<feature type="domain" description="EAL" evidence="7">
    <location>
        <begin position="829"/>
        <end position="1086"/>
    </location>
</feature>
<feature type="transmembrane region" description="Helical" evidence="6">
    <location>
        <begin position="416"/>
        <end position="437"/>
    </location>
</feature>
<dbReference type="SUPFAM" id="SSF141868">
    <property type="entry name" value="EAL domain-like"/>
    <property type="match status" value="1"/>
</dbReference>
<comment type="subcellular location">
    <subcellularLocation>
        <location evidence="1">Membrane</location>
        <topology evidence="1">Multi-pass membrane protein</topology>
    </subcellularLocation>
</comment>
<dbReference type="Proteomes" id="UP000008332">
    <property type="component" value="Chromosome"/>
</dbReference>
<dbReference type="InterPro" id="IPR029787">
    <property type="entry name" value="Nucleotide_cyclase"/>
</dbReference>
<name>Q21X80_ALBFT</name>
<feature type="transmembrane region" description="Helical" evidence="6">
    <location>
        <begin position="67"/>
        <end position="86"/>
    </location>
</feature>
<dbReference type="InterPro" id="IPR001734">
    <property type="entry name" value="Na/solute_symporter"/>
</dbReference>
<reference evidence="10" key="1">
    <citation type="submission" date="2006-02" db="EMBL/GenBank/DDBJ databases">
        <title>Complete sequence of chromosome of Rhodoferax ferrireducens DSM 15236.</title>
        <authorList>
            <person name="Copeland A."/>
            <person name="Lucas S."/>
            <person name="Lapidus A."/>
            <person name="Barry K."/>
            <person name="Detter J.C."/>
            <person name="Glavina del Rio T."/>
            <person name="Hammon N."/>
            <person name="Israni S."/>
            <person name="Pitluck S."/>
            <person name="Brettin T."/>
            <person name="Bruce D."/>
            <person name="Han C."/>
            <person name="Tapia R."/>
            <person name="Gilna P."/>
            <person name="Kiss H."/>
            <person name="Schmutz J."/>
            <person name="Larimer F."/>
            <person name="Land M."/>
            <person name="Kyrpides N."/>
            <person name="Ivanova N."/>
            <person name="Richardson P."/>
        </authorList>
    </citation>
    <scope>NUCLEOTIDE SEQUENCE [LARGE SCALE GENOMIC DNA]</scope>
    <source>
        <strain evidence="10">ATCC BAA-621 / DSM 15236 / T118</strain>
    </source>
</reference>
<gene>
    <name evidence="9" type="ordered locus">Rfer_1897</name>
</gene>
<dbReference type="SUPFAM" id="SSF55073">
    <property type="entry name" value="Nucleotide cyclase"/>
    <property type="match status" value="1"/>
</dbReference>
<evidence type="ECO:0000256" key="2">
    <source>
        <dbReference type="ARBA" id="ARBA00006434"/>
    </source>
</evidence>
<dbReference type="GO" id="GO:0016020">
    <property type="term" value="C:membrane"/>
    <property type="evidence" value="ECO:0007669"/>
    <property type="project" value="UniProtKB-SubCell"/>
</dbReference>
<dbReference type="InterPro" id="IPR035919">
    <property type="entry name" value="EAL_sf"/>
</dbReference>
<feature type="transmembrane region" description="Helical" evidence="6">
    <location>
        <begin position="34"/>
        <end position="55"/>
    </location>
</feature>
<dbReference type="RefSeq" id="WP_011464191.1">
    <property type="nucleotide sequence ID" value="NC_007908.1"/>
</dbReference>
<dbReference type="EMBL" id="CP000267">
    <property type="protein sequence ID" value="ABD69623.1"/>
    <property type="molecule type" value="Genomic_DNA"/>
</dbReference>
<dbReference type="Gene3D" id="1.20.1730.10">
    <property type="entry name" value="Sodium/glucose cotransporter"/>
    <property type="match status" value="1"/>
</dbReference>
<proteinExistence type="inferred from homology"/>
<dbReference type="eggNOG" id="COG0591">
    <property type="taxonomic scope" value="Bacteria"/>
</dbReference>
<evidence type="ECO:0000259" key="8">
    <source>
        <dbReference type="PROSITE" id="PS50887"/>
    </source>
</evidence>
<evidence type="ECO:0000259" key="7">
    <source>
        <dbReference type="PROSITE" id="PS50883"/>
    </source>
</evidence>
<dbReference type="CDD" id="cd10322">
    <property type="entry name" value="SLC5sbd"/>
    <property type="match status" value="1"/>
</dbReference>
<dbReference type="AlphaFoldDB" id="Q21X80"/>
<dbReference type="Pfam" id="PF00563">
    <property type="entry name" value="EAL"/>
    <property type="match status" value="1"/>
</dbReference>
<dbReference type="Pfam" id="PF00990">
    <property type="entry name" value="GGDEF"/>
    <property type="match status" value="1"/>
</dbReference>
<feature type="transmembrane region" description="Helical" evidence="6">
    <location>
        <begin position="6"/>
        <end position="22"/>
    </location>
</feature>
<dbReference type="eggNOG" id="COG5001">
    <property type="taxonomic scope" value="Bacteria"/>
</dbReference>
<keyword evidence="4 6" id="KW-1133">Transmembrane helix</keyword>
<feature type="transmembrane region" description="Helical" evidence="6">
    <location>
        <begin position="113"/>
        <end position="133"/>
    </location>
</feature>
<evidence type="ECO:0000256" key="1">
    <source>
        <dbReference type="ARBA" id="ARBA00004141"/>
    </source>
</evidence>
<comment type="similarity">
    <text evidence="2">Belongs to the sodium:solute symporter (SSF) (TC 2.A.21) family.</text>
</comment>
<feature type="transmembrane region" description="Helical" evidence="6">
    <location>
        <begin position="167"/>
        <end position="184"/>
    </location>
</feature>
<sequence length="1088" mass="118364">MSAWVILFSVAVYLGLLFFIAYRGDKAADAGRSLIASPYVYALSLGVYTSAWTFYGSVGRAATSGIGFLPVYLGPTVMIALWWMVLRKIIRISKDNRITSLADFISSRYGKSAALAGLVTVIALVGVTPYISLQLKAISTSFGILRSYPDILLLAPPQPPQSIWHDTAFYAALILAAFTIVFGTRKIDAAERHEGLVAAIAFESLVKLLAFLAVGIFVTWGMYDGVRDIFARAAQVPRIAEVFTIGGSTEAYRGWTSPADAATRLALAPGTVMDIYQSWAELFSTAFVGMLAIMFLPRQFQIAVVENVDEAHLNKAIWLFPLYLFLFSLFVLPIAMGGLLHFGTSVNPDAFVLTLPLAGQQKALALLVFLGGFSAATGMVIVESIALSTMVCNDLVMPILLRIKALRLTERADISALLLAIRRITIVLGLLLGYTYYRLAGEAYALVSIGLISFAAVAQFAPALLGGIYWKGGTRSGALSGLGAGFLVWAYTLMLPAFARSGWLPMALLEHGPFAIAQLRPLALFGLDGLDEISHAMLWSMLANVGAYLTVSIMSGQSLVEQTQAALFVDVFKHGRGAERVWRASGSLLDLHTLMVRFLGAENARQALVAYARQRGLEWPQEIDAELSRYCEAQLAGAIGTASARVMIASVIEEELLRDSLTGLPNRALLLTRIDDAMKRIQIESRRGFALVFLTLDRFRTITDSLGGAYGDQLLIAIAQRLGTGLRPGDTIARIGGESFAILLDETKDAEVAARYAEQLQSALAVGFNLEGHELFTTASIGIVLGHSGYVDAGELLRDAETASHNAERRGGACYELFAADMRERVVALLEMETELRRAVAHGEEFLVYYQPVVSLQTGRLAGFEALVRMRRPDGKLVPPSEFIPLTEETGLIVSIGRWVLTEACRQMHSWQQRYPDHPPMQISVNLAGRQFTQPALLQQIEAALAETGLATSSLKLEVTETLLMAHAEEAAVALEKLSALGIKLLMDDFGTGYSSLSYLYRFPINTLKIDASFVRRMDVDRKSADIIQSIVTLAHALNMDIIAEGVENAAQLAQLRALQVEYGQGYHFGQPLDAAAAEAMIVARPVW</sequence>
<dbReference type="NCBIfam" id="TIGR00254">
    <property type="entry name" value="GGDEF"/>
    <property type="match status" value="1"/>
</dbReference>
<dbReference type="PROSITE" id="PS50887">
    <property type="entry name" value="GGDEF"/>
    <property type="match status" value="1"/>
</dbReference>
<dbReference type="PROSITE" id="PS50883">
    <property type="entry name" value="EAL"/>
    <property type="match status" value="1"/>
</dbReference>
<dbReference type="SMART" id="SM00052">
    <property type="entry name" value="EAL"/>
    <property type="match status" value="1"/>
</dbReference>
<keyword evidence="10" id="KW-1185">Reference proteome</keyword>
<dbReference type="KEGG" id="rfr:Rfer_1897"/>
<dbReference type="InterPro" id="IPR001633">
    <property type="entry name" value="EAL_dom"/>
</dbReference>
<dbReference type="GO" id="GO:0071111">
    <property type="term" value="F:cyclic-guanylate-specific phosphodiesterase activity"/>
    <property type="evidence" value="ECO:0007669"/>
    <property type="project" value="InterPro"/>
</dbReference>
<organism evidence="9 10">
    <name type="scientific">Albidiferax ferrireducens (strain ATCC BAA-621 / DSM 15236 / T118)</name>
    <name type="common">Rhodoferax ferrireducens</name>
    <dbReference type="NCBI Taxonomy" id="338969"/>
    <lineage>
        <taxon>Bacteria</taxon>
        <taxon>Pseudomonadati</taxon>
        <taxon>Pseudomonadota</taxon>
        <taxon>Betaproteobacteria</taxon>
        <taxon>Burkholderiales</taxon>
        <taxon>Comamonadaceae</taxon>
        <taxon>Rhodoferax</taxon>
    </lineage>
</organism>
<feature type="transmembrane region" description="Helical" evidence="6">
    <location>
        <begin position="275"/>
        <end position="296"/>
    </location>
</feature>
<feature type="transmembrane region" description="Helical" evidence="6">
    <location>
        <begin position="443"/>
        <end position="465"/>
    </location>
</feature>
<evidence type="ECO:0000256" key="6">
    <source>
        <dbReference type="SAM" id="Phobius"/>
    </source>
</evidence>
<dbReference type="InterPro" id="IPR050706">
    <property type="entry name" value="Cyclic-di-GMP_PDE-like"/>
</dbReference>
<accession>Q21X80</accession>
<feature type="transmembrane region" description="Helical" evidence="6">
    <location>
        <begin position="196"/>
        <end position="223"/>
    </location>
</feature>
<feature type="transmembrane region" description="Helical" evidence="6">
    <location>
        <begin position="363"/>
        <end position="396"/>
    </location>
</feature>
<evidence type="ECO:0000256" key="4">
    <source>
        <dbReference type="ARBA" id="ARBA00022989"/>
    </source>
</evidence>
<dbReference type="GO" id="GO:0022857">
    <property type="term" value="F:transmembrane transporter activity"/>
    <property type="evidence" value="ECO:0007669"/>
    <property type="project" value="InterPro"/>
</dbReference>
<feature type="transmembrane region" description="Helical" evidence="6">
    <location>
        <begin position="477"/>
        <end position="499"/>
    </location>
</feature>
<dbReference type="Gene3D" id="3.30.70.270">
    <property type="match status" value="1"/>
</dbReference>
<dbReference type="CDD" id="cd01948">
    <property type="entry name" value="EAL"/>
    <property type="match status" value="1"/>
</dbReference>
<dbReference type="CDD" id="cd01949">
    <property type="entry name" value="GGDEF"/>
    <property type="match status" value="1"/>
</dbReference>
<evidence type="ECO:0000256" key="5">
    <source>
        <dbReference type="ARBA" id="ARBA00023136"/>
    </source>
</evidence>
<evidence type="ECO:0000313" key="10">
    <source>
        <dbReference type="Proteomes" id="UP000008332"/>
    </source>
</evidence>
<dbReference type="InterPro" id="IPR038377">
    <property type="entry name" value="Na/Glc_symporter_sf"/>
</dbReference>